<keyword evidence="11" id="KW-0407">Ion channel</keyword>
<comment type="subcellular location">
    <subcellularLocation>
        <location evidence="1">Membrane</location>
        <topology evidence="1">Multi-pass membrane protein</topology>
    </subcellularLocation>
</comment>
<dbReference type="STRING" id="1388748.GCA_000463155_02724"/>
<sequence>MPALFYARSTVSGILPRRRQLYHLLFDQRTRSGRRVEAFCGLMALFSVVAVFFESAFTTPNMLEIHQLRTWLWVEVAFTVFFTLEYVLRLALWPRPASYVFSFWGLLDLATLLPLYVYLLWPDITVEYLVVWRAMRAVRALRILKLLRFMPSLQLVWQAVNNARHQLILFYSFIAIVMVVAGSLMYGVEGGANGFDSLGASVYWAVVTVTTVGYGDLTPHTAPGRVIASLLILIGYSVIAIPTGILTSQMTENLHRRKEARRCPHCHAGDHKLDARYCHHCGGTLPALKEK</sequence>
<accession>A0A2P8VLM1</accession>
<evidence type="ECO:0000256" key="3">
    <source>
        <dbReference type="ARBA" id="ARBA00022538"/>
    </source>
</evidence>
<evidence type="ECO:0000256" key="9">
    <source>
        <dbReference type="ARBA" id="ARBA00023065"/>
    </source>
</evidence>
<dbReference type="PRINTS" id="PR00169">
    <property type="entry name" value="KCHANNEL"/>
</dbReference>
<dbReference type="Gene3D" id="1.10.287.70">
    <property type="match status" value="1"/>
</dbReference>
<dbReference type="InterPro" id="IPR028325">
    <property type="entry name" value="VG_K_chnl"/>
</dbReference>
<dbReference type="EMBL" id="PYEP01000003">
    <property type="protein sequence ID" value="PSN08463.1"/>
    <property type="molecule type" value="Genomic_DNA"/>
</dbReference>
<evidence type="ECO:0000259" key="13">
    <source>
        <dbReference type="Pfam" id="PF00520"/>
    </source>
</evidence>
<organism evidence="14 15">
    <name type="scientific">Siccibacter turicensis</name>
    <dbReference type="NCBI Taxonomy" id="357233"/>
    <lineage>
        <taxon>Bacteria</taxon>
        <taxon>Pseudomonadati</taxon>
        <taxon>Pseudomonadota</taxon>
        <taxon>Gammaproteobacteria</taxon>
        <taxon>Enterobacterales</taxon>
        <taxon>Enterobacteriaceae</taxon>
        <taxon>Siccibacter</taxon>
    </lineage>
</organism>
<gene>
    <name evidence="14" type="ORF">C7G83_08795</name>
</gene>
<keyword evidence="5" id="KW-0631">Potassium channel</keyword>
<dbReference type="GO" id="GO:0005249">
    <property type="term" value="F:voltage-gated potassium channel activity"/>
    <property type="evidence" value="ECO:0007669"/>
    <property type="project" value="InterPro"/>
</dbReference>
<feature type="transmembrane region" description="Helical" evidence="12">
    <location>
        <begin position="100"/>
        <end position="121"/>
    </location>
</feature>
<dbReference type="AlphaFoldDB" id="A0A2P8VLM1"/>
<dbReference type="PANTHER" id="PTHR11537:SF254">
    <property type="entry name" value="POTASSIUM VOLTAGE-GATED CHANNEL PROTEIN SHAB"/>
    <property type="match status" value="1"/>
</dbReference>
<evidence type="ECO:0000256" key="11">
    <source>
        <dbReference type="ARBA" id="ARBA00023303"/>
    </source>
</evidence>
<evidence type="ECO:0000256" key="1">
    <source>
        <dbReference type="ARBA" id="ARBA00004141"/>
    </source>
</evidence>
<evidence type="ECO:0000256" key="7">
    <source>
        <dbReference type="ARBA" id="ARBA00022958"/>
    </source>
</evidence>
<comment type="caution">
    <text evidence="14">The sequence shown here is derived from an EMBL/GenBank/DDBJ whole genome shotgun (WGS) entry which is preliminary data.</text>
</comment>
<evidence type="ECO:0000256" key="6">
    <source>
        <dbReference type="ARBA" id="ARBA00022882"/>
    </source>
</evidence>
<keyword evidence="2" id="KW-0813">Transport</keyword>
<dbReference type="PANTHER" id="PTHR11537">
    <property type="entry name" value="VOLTAGE-GATED POTASSIUM CHANNEL"/>
    <property type="match status" value="1"/>
</dbReference>
<evidence type="ECO:0000313" key="15">
    <source>
        <dbReference type="Proteomes" id="UP000240212"/>
    </source>
</evidence>
<evidence type="ECO:0000256" key="2">
    <source>
        <dbReference type="ARBA" id="ARBA00022448"/>
    </source>
</evidence>
<keyword evidence="9" id="KW-0406">Ion transport</keyword>
<evidence type="ECO:0000256" key="4">
    <source>
        <dbReference type="ARBA" id="ARBA00022692"/>
    </source>
</evidence>
<keyword evidence="7" id="KW-0630">Potassium</keyword>
<feature type="domain" description="Ion transport" evidence="13">
    <location>
        <begin position="36"/>
        <end position="251"/>
    </location>
</feature>
<feature type="transmembrane region" description="Helical" evidence="12">
    <location>
        <begin position="38"/>
        <end position="58"/>
    </location>
</feature>
<keyword evidence="4 12" id="KW-0812">Transmembrane</keyword>
<keyword evidence="10 12" id="KW-0472">Membrane</keyword>
<dbReference type="GO" id="GO:0008076">
    <property type="term" value="C:voltage-gated potassium channel complex"/>
    <property type="evidence" value="ECO:0007669"/>
    <property type="project" value="InterPro"/>
</dbReference>
<protein>
    <submittedName>
        <fullName evidence="14">Transporter</fullName>
    </submittedName>
</protein>
<proteinExistence type="predicted"/>
<dbReference type="SUPFAM" id="SSF81324">
    <property type="entry name" value="Voltage-gated potassium channels"/>
    <property type="match status" value="1"/>
</dbReference>
<keyword evidence="15" id="KW-1185">Reference proteome</keyword>
<dbReference type="InterPro" id="IPR005821">
    <property type="entry name" value="Ion_trans_dom"/>
</dbReference>
<evidence type="ECO:0000256" key="8">
    <source>
        <dbReference type="ARBA" id="ARBA00022989"/>
    </source>
</evidence>
<dbReference type="Pfam" id="PF00520">
    <property type="entry name" value="Ion_trans"/>
    <property type="match status" value="1"/>
</dbReference>
<dbReference type="InterPro" id="IPR027359">
    <property type="entry name" value="Volt_channel_dom_sf"/>
</dbReference>
<feature type="transmembrane region" description="Helical" evidence="12">
    <location>
        <begin position="70"/>
        <end position="88"/>
    </location>
</feature>
<keyword evidence="6" id="KW-0851">Voltage-gated channel</keyword>
<evidence type="ECO:0000256" key="12">
    <source>
        <dbReference type="SAM" id="Phobius"/>
    </source>
</evidence>
<dbReference type="OrthoDB" id="9799090at2"/>
<name>A0A2P8VLM1_9ENTR</name>
<dbReference type="Proteomes" id="UP000240212">
    <property type="component" value="Unassembled WGS sequence"/>
</dbReference>
<feature type="transmembrane region" description="Helical" evidence="12">
    <location>
        <begin position="226"/>
        <end position="248"/>
    </location>
</feature>
<dbReference type="RefSeq" id="WP_106877096.1">
    <property type="nucleotide sequence ID" value="NZ_JBOIPK010000002.1"/>
</dbReference>
<evidence type="ECO:0000256" key="5">
    <source>
        <dbReference type="ARBA" id="ARBA00022826"/>
    </source>
</evidence>
<evidence type="ECO:0000256" key="10">
    <source>
        <dbReference type="ARBA" id="ARBA00023136"/>
    </source>
</evidence>
<dbReference type="GO" id="GO:0001508">
    <property type="term" value="P:action potential"/>
    <property type="evidence" value="ECO:0007669"/>
    <property type="project" value="TreeGrafter"/>
</dbReference>
<keyword evidence="8 12" id="KW-1133">Transmembrane helix</keyword>
<keyword evidence="3" id="KW-0633">Potassium transport</keyword>
<evidence type="ECO:0000313" key="14">
    <source>
        <dbReference type="EMBL" id="PSN08463.1"/>
    </source>
</evidence>
<dbReference type="Gene3D" id="1.20.120.350">
    <property type="entry name" value="Voltage-gated potassium channels. Chain C"/>
    <property type="match status" value="1"/>
</dbReference>
<reference evidence="14 15" key="1">
    <citation type="submission" date="2018-03" db="EMBL/GenBank/DDBJ databases">
        <title>Draft genome sequence of the first documented clinical Siccibacter turicensis isolate in Austria.</title>
        <authorList>
            <person name="Lepuschitz S."/>
            <person name="Pekard-Amenitsch S."/>
            <person name="Haunold R."/>
            <person name="Schill S."/>
            <person name="Mach R."/>
            <person name="Allerberger F."/>
            <person name="Ruppitsch W."/>
            <person name="Forsythe S.J."/>
        </authorList>
    </citation>
    <scope>NUCLEOTIDE SEQUENCE [LARGE SCALE GENOMIC DNA]</scope>
    <source>
        <strain evidence="14 15">6100069499-17</strain>
    </source>
</reference>
<feature type="transmembrane region" description="Helical" evidence="12">
    <location>
        <begin position="167"/>
        <end position="188"/>
    </location>
</feature>